<comment type="similarity">
    <text evidence="2 15">Belongs to the cation transport ATPase (P-type) (TC 3.A.3) family. Type IB subfamily.</text>
</comment>
<dbReference type="GO" id="GO:0005524">
    <property type="term" value="F:ATP binding"/>
    <property type="evidence" value="ECO:0007669"/>
    <property type="project" value="UniProtKB-UniRule"/>
</dbReference>
<dbReference type="SUPFAM" id="SSF81653">
    <property type="entry name" value="Calcium ATPase, transduction domain A"/>
    <property type="match status" value="1"/>
</dbReference>
<keyword evidence="4 15" id="KW-1003">Cell membrane</keyword>
<dbReference type="Pfam" id="PF00122">
    <property type="entry name" value="E1-E2_ATPase"/>
    <property type="match status" value="1"/>
</dbReference>
<keyword evidence="14 15" id="KW-0472">Membrane</keyword>
<dbReference type="OrthoDB" id="391538at2"/>
<gene>
    <name evidence="17" type="ORF">CVT23_18090</name>
</gene>
<dbReference type="PRINTS" id="PR00119">
    <property type="entry name" value="CATATPASE"/>
</dbReference>
<evidence type="ECO:0000256" key="8">
    <source>
        <dbReference type="ARBA" id="ARBA00022741"/>
    </source>
</evidence>
<evidence type="ECO:0000256" key="15">
    <source>
        <dbReference type="RuleBase" id="RU362081"/>
    </source>
</evidence>
<dbReference type="SUPFAM" id="SSF55008">
    <property type="entry name" value="HMA, heavy metal-associated domain"/>
    <property type="match status" value="1"/>
</dbReference>
<keyword evidence="3" id="KW-0813">Transport</keyword>
<evidence type="ECO:0000256" key="6">
    <source>
        <dbReference type="ARBA" id="ARBA00022692"/>
    </source>
</evidence>
<dbReference type="InterPro" id="IPR001757">
    <property type="entry name" value="P_typ_ATPase"/>
</dbReference>
<dbReference type="GO" id="GO:0005507">
    <property type="term" value="F:copper ion binding"/>
    <property type="evidence" value="ECO:0007669"/>
    <property type="project" value="TreeGrafter"/>
</dbReference>
<keyword evidence="12 15" id="KW-1133">Transmembrane helix</keyword>
<dbReference type="Gene3D" id="3.30.70.100">
    <property type="match status" value="1"/>
</dbReference>
<dbReference type="InterPro" id="IPR027256">
    <property type="entry name" value="P-typ_ATPase_IB"/>
</dbReference>
<feature type="transmembrane region" description="Helical" evidence="15">
    <location>
        <begin position="385"/>
        <end position="406"/>
    </location>
</feature>
<dbReference type="SUPFAM" id="SSF56784">
    <property type="entry name" value="HAD-like"/>
    <property type="match status" value="1"/>
</dbReference>
<dbReference type="GO" id="GO:0005886">
    <property type="term" value="C:plasma membrane"/>
    <property type="evidence" value="ECO:0007669"/>
    <property type="project" value="UniProtKB-SubCell"/>
</dbReference>
<dbReference type="Proteomes" id="UP000229498">
    <property type="component" value="Unassembled WGS sequence"/>
</dbReference>
<dbReference type="Gene3D" id="2.70.150.10">
    <property type="entry name" value="Calcium-transporting ATPase, cytoplasmic transduction domain A"/>
    <property type="match status" value="1"/>
</dbReference>
<keyword evidence="9 15" id="KW-0067">ATP-binding</keyword>
<dbReference type="InterPro" id="IPR023299">
    <property type="entry name" value="ATPase_P-typ_cyto_dom_N"/>
</dbReference>
<evidence type="ECO:0000256" key="11">
    <source>
        <dbReference type="ARBA" id="ARBA00022967"/>
    </source>
</evidence>
<dbReference type="InterPro" id="IPR008250">
    <property type="entry name" value="ATPase_P-typ_transduc_dom_A_sf"/>
</dbReference>
<dbReference type="EMBL" id="PHIG01000047">
    <property type="protein sequence ID" value="PJK28283.1"/>
    <property type="molecule type" value="Genomic_DNA"/>
</dbReference>
<dbReference type="InterPro" id="IPR018303">
    <property type="entry name" value="ATPase_P-typ_P_site"/>
</dbReference>
<evidence type="ECO:0000256" key="3">
    <source>
        <dbReference type="ARBA" id="ARBA00022448"/>
    </source>
</evidence>
<organism evidence="17 18">
    <name type="scientific">Minwuia thermotolerans</name>
    <dbReference type="NCBI Taxonomy" id="2056226"/>
    <lineage>
        <taxon>Bacteria</taxon>
        <taxon>Pseudomonadati</taxon>
        <taxon>Pseudomonadota</taxon>
        <taxon>Alphaproteobacteria</taxon>
        <taxon>Minwuiales</taxon>
        <taxon>Minwuiaceae</taxon>
        <taxon>Minwuia</taxon>
    </lineage>
</organism>
<dbReference type="PANTHER" id="PTHR43520">
    <property type="entry name" value="ATP7, ISOFORM B"/>
    <property type="match status" value="1"/>
</dbReference>
<dbReference type="Pfam" id="PF00702">
    <property type="entry name" value="Hydrolase"/>
    <property type="match status" value="1"/>
</dbReference>
<evidence type="ECO:0000256" key="13">
    <source>
        <dbReference type="ARBA" id="ARBA00023065"/>
    </source>
</evidence>
<name>A0A2M9FXU7_9PROT</name>
<evidence type="ECO:0000256" key="7">
    <source>
        <dbReference type="ARBA" id="ARBA00022723"/>
    </source>
</evidence>
<feature type="transmembrane region" description="Helical" evidence="15">
    <location>
        <begin position="412"/>
        <end position="445"/>
    </location>
</feature>
<keyword evidence="5" id="KW-0597">Phosphoprotein</keyword>
<dbReference type="CDD" id="cd00371">
    <property type="entry name" value="HMA"/>
    <property type="match status" value="1"/>
</dbReference>
<dbReference type="NCBIfam" id="TIGR01494">
    <property type="entry name" value="ATPase_P-type"/>
    <property type="match status" value="2"/>
</dbReference>
<dbReference type="PROSITE" id="PS01047">
    <property type="entry name" value="HMA_1"/>
    <property type="match status" value="1"/>
</dbReference>
<comment type="caution">
    <text evidence="17">The sequence shown here is derived from an EMBL/GenBank/DDBJ whole genome shotgun (WGS) entry which is preliminary data.</text>
</comment>
<dbReference type="SUPFAM" id="SSF81665">
    <property type="entry name" value="Calcium ATPase, transmembrane domain M"/>
    <property type="match status" value="1"/>
</dbReference>
<dbReference type="InterPro" id="IPR006121">
    <property type="entry name" value="HMA_dom"/>
</dbReference>
<evidence type="ECO:0000256" key="12">
    <source>
        <dbReference type="ARBA" id="ARBA00022989"/>
    </source>
</evidence>
<dbReference type="InterPro" id="IPR059000">
    <property type="entry name" value="ATPase_P-type_domA"/>
</dbReference>
<keyword evidence="18" id="KW-1185">Reference proteome</keyword>
<sequence length="771" mass="80304">MGTGRRGARWRGRGVPPHCPLLRQGPGPMSCCGHVADSVRPASRPAARSGESVRLDLIVPGIHCAGCIAKIEGAVGAVPGVGNARVNLSTRRLSVVMDGANEPDEIVRTVEALGYDCRRYDPHAAGAQQEDRRGRELLRALAVAGFAAGNVMLLSVSVWSGAEGATRDMFHWVSALIALPAILYAGRPFFGSAWQALKARTLNMDVPISLAVVLAAALSLHATFLSGEEAFFDAAVMLLFFLLLGRYLDHRVRARARATVSQLLSLWSTEATRLTPAGQERVAVDDLAPGDRLLVAAGERIPVDGVVVDGAADLDCAIVTGESQPVAVGPGAMVRAGTMPLTRPLTIRATAVGDDTFLAQVVRLMEEAENGRARYVRLADRAAQVYAPAVHLIALLTFVGWMVVTGGDWSHALWIAVSVLIITCPCALGLAVPAVQVVASGVLFAKGILVKDGTALERMAQSDRAVFDKTGTLTTGRPRIVRATLDEAHLALAAALARRSRHPLALALAAHAGPPAGPEADAVEEHPGEGLSGRVAGHELRLGRRAFAGPSEAGAPGATELWLMVDGRPAGHVEFEDALRPGAAAMIAELDGLGFRPMLLSGDNAAAVARTAAEAGIEDWRAGQQPGDKIAALQALADEGHRALMVGDGINDGPALAAAHVSMAPASASDVGRAAADFVFMHDGLDAVTAALAVSRKARRLILQNFGLALIYNLIAIPVAVLGGASPLVAAIAMSSSSVVVTLNALRLRLGEGRNRKAANAAVTTVREARA</sequence>
<dbReference type="InterPro" id="IPR023298">
    <property type="entry name" value="ATPase_P-typ_TM_dom_sf"/>
</dbReference>
<dbReference type="NCBIfam" id="TIGR01511">
    <property type="entry name" value="ATPase-IB1_Cu"/>
    <property type="match status" value="1"/>
</dbReference>
<dbReference type="GO" id="GO:0055070">
    <property type="term" value="P:copper ion homeostasis"/>
    <property type="evidence" value="ECO:0007669"/>
    <property type="project" value="TreeGrafter"/>
</dbReference>
<dbReference type="InterPro" id="IPR023214">
    <property type="entry name" value="HAD_sf"/>
</dbReference>
<dbReference type="PROSITE" id="PS50846">
    <property type="entry name" value="HMA_2"/>
    <property type="match status" value="1"/>
</dbReference>
<accession>A0A2M9FXU7</accession>
<dbReference type="Gene3D" id="3.40.1110.10">
    <property type="entry name" value="Calcium-transporting ATPase, cytoplasmic domain N"/>
    <property type="match status" value="1"/>
</dbReference>
<evidence type="ECO:0000256" key="9">
    <source>
        <dbReference type="ARBA" id="ARBA00022840"/>
    </source>
</evidence>
<keyword evidence="8 15" id="KW-0547">Nucleotide-binding</keyword>
<protein>
    <submittedName>
        <fullName evidence="17">Nitrogen fixation protein FixI</fullName>
    </submittedName>
</protein>
<proteinExistence type="inferred from homology"/>
<keyword evidence="13" id="KW-0406">Ion transport</keyword>
<dbReference type="InterPro" id="IPR036412">
    <property type="entry name" value="HAD-like_sf"/>
</dbReference>
<dbReference type="GO" id="GO:0043682">
    <property type="term" value="F:P-type divalent copper transporter activity"/>
    <property type="evidence" value="ECO:0007669"/>
    <property type="project" value="TreeGrafter"/>
</dbReference>
<dbReference type="NCBIfam" id="TIGR01525">
    <property type="entry name" value="ATPase-IB_hvy"/>
    <property type="match status" value="1"/>
</dbReference>
<dbReference type="PRINTS" id="PR00120">
    <property type="entry name" value="HATPASE"/>
</dbReference>
<dbReference type="PROSITE" id="PS00154">
    <property type="entry name" value="ATPASE_E1_E2"/>
    <property type="match status" value="1"/>
</dbReference>
<feature type="transmembrane region" description="Helical" evidence="15">
    <location>
        <begin position="728"/>
        <end position="746"/>
    </location>
</feature>
<dbReference type="InterPro" id="IPR017969">
    <property type="entry name" value="Heavy-metal-associated_CS"/>
</dbReference>
<feature type="domain" description="HMA" evidence="16">
    <location>
        <begin position="53"/>
        <end position="118"/>
    </location>
</feature>
<feature type="transmembrane region" description="Helical" evidence="15">
    <location>
        <begin position="170"/>
        <end position="190"/>
    </location>
</feature>
<feature type="transmembrane region" description="Helical" evidence="15">
    <location>
        <begin position="701"/>
        <end position="722"/>
    </location>
</feature>
<dbReference type="Pfam" id="PF00403">
    <property type="entry name" value="HMA"/>
    <property type="match status" value="1"/>
</dbReference>
<keyword evidence="10" id="KW-0460">Magnesium</keyword>
<feature type="transmembrane region" description="Helical" evidence="15">
    <location>
        <begin position="230"/>
        <end position="248"/>
    </location>
</feature>
<keyword evidence="6 15" id="KW-0812">Transmembrane</keyword>
<keyword evidence="11" id="KW-1278">Translocase</keyword>
<dbReference type="PANTHER" id="PTHR43520:SF5">
    <property type="entry name" value="CATION-TRANSPORTING P-TYPE ATPASE-RELATED"/>
    <property type="match status" value="1"/>
</dbReference>
<comment type="subcellular location">
    <subcellularLocation>
        <location evidence="1">Cell membrane</location>
        <topology evidence="1">Multi-pass membrane protein</topology>
    </subcellularLocation>
</comment>
<evidence type="ECO:0000259" key="16">
    <source>
        <dbReference type="PROSITE" id="PS50846"/>
    </source>
</evidence>
<evidence type="ECO:0000256" key="2">
    <source>
        <dbReference type="ARBA" id="ARBA00006024"/>
    </source>
</evidence>
<evidence type="ECO:0000313" key="17">
    <source>
        <dbReference type="EMBL" id="PJK28283.1"/>
    </source>
</evidence>
<reference evidence="17 18" key="1">
    <citation type="submission" date="2017-11" db="EMBL/GenBank/DDBJ databases">
        <title>Draft genome sequence of Rhizobiales bacterium SY3-13.</title>
        <authorList>
            <person name="Sun C."/>
        </authorList>
    </citation>
    <scope>NUCLEOTIDE SEQUENCE [LARGE SCALE GENOMIC DNA]</scope>
    <source>
        <strain evidence="17 18">SY3-13</strain>
    </source>
</reference>
<dbReference type="Gene3D" id="3.40.50.1000">
    <property type="entry name" value="HAD superfamily/HAD-like"/>
    <property type="match status" value="1"/>
</dbReference>
<evidence type="ECO:0000313" key="18">
    <source>
        <dbReference type="Proteomes" id="UP000229498"/>
    </source>
</evidence>
<feature type="transmembrane region" description="Helical" evidence="15">
    <location>
        <begin position="137"/>
        <end position="158"/>
    </location>
</feature>
<evidence type="ECO:0000256" key="1">
    <source>
        <dbReference type="ARBA" id="ARBA00004651"/>
    </source>
</evidence>
<evidence type="ECO:0000256" key="14">
    <source>
        <dbReference type="ARBA" id="ARBA00023136"/>
    </source>
</evidence>
<dbReference type="GO" id="GO:0016887">
    <property type="term" value="F:ATP hydrolysis activity"/>
    <property type="evidence" value="ECO:0007669"/>
    <property type="project" value="InterPro"/>
</dbReference>
<evidence type="ECO:0000256" key="10">
    <source>
        <dbReference type="ARBA" id="ARBA00022842"/>
    </source>
</evidence>
<keyword evidence="7 15" id="KW-0479">Metal-binding</keyword>
<evidence type="ECO:0000256" key="4">
    <source>
        <dbReference type="ARBA" id="ARBA00022475"/>
    </source>
</evidence>
<feature type="transmembrane region" description="Helical" evidence="15">
    <location>
        <begin position="202"/>
        <end position="224"/>
    </location>
</feature>
<evidence type="ECO:0000256" key="5">
    <source>
        <dbReference type="ARBA" id="ARBA00022553"/>
    </source>
</evidence>
<dbReference type="NCBIfam" id="TIGR01512">
    <property type="entry name" value="ATPase-IB2_Cd"/>
    <property type="match status" value="1"/>
</dbReference>
<dbReference type="InterPro" id="IPR036163">
    <property type="entry name" value="HMA_dom_sf"/>
</dbReference>
<dbReference type="AlphaFoldDB" id="A0A2M9FXU7"/>